<dbReference type="InterPro" id="IPR050330">
    <property type="entry name" value="Bact_OuterMem_StrucFunc"/>
</dbReference>
<feature type="coiled-coil region" evidence="4">
    <location>
        <begin position="245"/>
        <end position="272"/>
    </location>
</feature>
<evidence type="ECO:0000256" key="5">
    <source>
        <dbReference type="SAM" id="SignalP"/>
    </source>
</evidence>
<evidence type="ECO:0000313" key="8">
    <source>
        <dbReference type="Proteomes" id="UP000823862"/>
    </source>
</evidence>
<feature type="chain" id="PRO_5038381929" evidence="5">
    <location>
        <begin position="22"/>
        <end position="392"/>
    </location>
</feature>
<dbReference type="InterPro" id="IPR006690">
    <property type="entry name" value="OMPA-like_CS"/>
</dbReference>
<feature type="signal peptide" evidence="5">
    <location>
        <begin position="1"/>
        <end position="21"/>
    </location>
</feature>
<dbReference type="GO" id="GO:0009279">
    <property type="term" value="C:cell outer membrane"/>
    <property type="evidence" value="ECO:0007669"/>
    <property type="project" value="InterPro"/>
</dbReference>
<dbReference type="PANTHER" id="PTHR30329:SF21">
    <property type="entry name" value="LIPOPROTEIN YIAD-RELATED"/>
    <property type="match status" value="1"/>
</dbReference>
<evidence type="ECO:0000313" key="7">
    <source>
        <dbReference type="EMBL" id="HJA86308.1"/>
    </source>
</evidence>
<feature type="domain" description="OmpA-like" evidence="6">
    <location>
        <begin position="284"/>
        <end position="392"/>
    </location>
</feature>
<dbReference type="PANTHER" id="PTHR30329">
    <property type="entry name" value="STATOR ELEMENT OF FLAGELLAR MOTOR COMPLEX"/>
    <property type="match status" value="1"/>
</dbReference>
<dbReference type="AlphaFoldDB" id="A0A9D2HY86"/>
<reference evidence="7" key="1">
    <citation type="journal article" date="2021" name="PeerJ">
        <title>Extensive microbial diversity within the chicken gut microbiome revealed by metagenomics and culture.</title>
        <authorList>
            <person name="Gilroy R."/>
            <person name="Ravi A."/>
            <person name="Getino M."/>
            <person name="Pursley I."/>
            <person name="Horton D.L."/>
            <person name="Alikhan N.F."/>
            <person name="Baker D."/>
            <person name="Gharbi K."/>
            <person name="Hall N."/>
            <person name="Watson M."/>
            <person name="Adriaenssens E.M."/>
            <person name="Foster-Nyarko E."/>
            <person name="Jarju S."/>
            <person name="Secka A."/>
            <person name="Antonio M."/>
            <person name="Oren A."/>
            <person name="Chaudhuri R.R."/>
            <person name="La Ragione R."/>
            <person name="Hildebrand F."/>
            <person name="Pallen M.J."/>
        </authorList>
    </citation>
    <scope>NUCLEOTIDE SEQUENCE</scope>
    <source>
        <strain evidence="7">ChiHjej12B11-9795</strain>
    </source>
</reference>
<accession>A0A9D2HY86</accession>
<evidence type="ECO:0000256" key="2">
    <source>
        <dbReference type="ARBA" id="ARBA00023136"/>
    </source>
</evidence>
<proteinExistence type="predicted"/>
<protein>
    <submittedName>
        <fullName evidence="7">OmpA family protein</fullName>
    </submittedName>
</protein>
<name>A0A9D2HY86_9BACE</name>
<gene>
    <name evidence="7" type="ORF">H9950_09015</name>
</gene>
<dbReference type="PROSITE" id="PS01068">
    <property type="entry name" value="OMPA_1"/>
    <property type="match status" value="1"/>
</dbReference>
<keyword evidence="2 3" id="KW-0472">Membrane</keyword>
<dbReference type="EMBL" id="DWZI01000043">
    <property type="protein sequence ID" value="HJA86308.1"/>
    <property type="molecule type" value="Genomic_DNA"/>
</dbReference>
<evidence type="ECO:0000259" key="6">
    <source>
        <dbReference type="PROSITE" id="PS51123"/>
    </source>
</evidence>
<dbReference type="InterPro" id="IPR036737">
    <property type="entry name" value="OmpA-like_sf"/>
</dbReference>
<dbReference type="Proteomes" id="UP000823862">
    <property type="component" value="Unassembled WGS sequence"/>
</dbReference>
<sequence>MKSKLVILSLVLAGATMSANAQTKEKYVSEKATDNIFVSVTGGISMVNAGKSEGKFGSPAPHITISVGKWFSPVWGIRGQGGLWRANFDSFNSYGTFVNGVAVGQEASYHKNVGQLRLDGMFNISNAIWGYNPDRLFNLSVFAGPGLTIAKTANARIETTPNSWQRVPANESKGKAFINGSIGLQGKFNVSEYVDIDVEARGELAPSYLGYLSAANTVGGLYFGAGVTYTFGGKKFVPYMSKVDIDALNEEINKYRSELEQAQTDLANTKNAVATAEPQVKEVVTEVQVAGPRAIFFKLGSARLDDYGKVNIQLAAKILKANPDKKYKIAGYADKATGSASINQKLSEKRAQVVYDALIAEGVNKDQLELVGFGGTENMFGKDMLNRVVILE</sequence>
<comment type="subcellular location">
    <subcellularLocation>
        <location evidence="1">Membrane</location>
    </subcellularLocation>
</comment>
<evidence type="ECO:0000256" key="4">
    <source>
        <dbReference type="SAM" id="Coils"/>
    </source>
</evidence>
<evidence type="ECO:0000256" key="1">
    <source>
        <dbReference type="ARBA" id="ARBA00004370"/>
    </source>
</evidence>
<dbReference type="PROSITE" id="PS51123">
    <property type="entry name" value="OMPA_2"/>
    <property type="match status" value="1"/>
</dbReference>
<dbReference type="InterPro" id="IPR006665">
    <property type="entry name" value="OmpA-like"/>
</dbReference>
<keyword evidence="5" id="KW-0732">Signal</keyword>
<dbReference type="Pfam" id="PF00691">
    <property type="entry name" value="OmpA"/>
    <property type="match status" value="1"/>
</dbReference>
<comment type="caution">
    <text evidence="7">The sequence shown here is derived from an EMBL/GenBank/DDBJ whole genome shotgun (WGS) entry which is preliminary data.</text>
</comment>
<dbReference type="SUPFAM" id="SSF103088">
    <property type="entry name" value="OmpA-like"/>
    <property type="match status" value="1"/>
</dbReference>
<dbReference type="Gene3D" id="3.30.1330.60">
    <property type="entry name" value="OmpA-like domain"/>
    <property type="match status" value="1"/>
</dbReference>
<reference evidence="7" key="2">
    <citation type="submission" date="2021-04" db="EMBL/GenBank/DDBJ databases">
        <authorList>
            <person name="Gilroy R."/>
        </authorList>
    </citation>
    <scope>NUCLEOTIDE SEQUENCE</scope>
    <source>
        <strain evidence="7">ChiHjej12B11-9795</strain>
    </source>
</reference>
<evidence type="ECO:0000256" key="3">
    <source>
        <dbReference type="PROSITE-ProRule" id="PRU00473"/>
    </source>
</evidence>
<keyword evidence="4" id="KW-0175">Coiled coil</keyword>
<organism evidence="7 8">
    <name type="scientific">Candidatus Bacteroides avicola</name>
    <dbReference type="NCBI Taxonomy" id="2838468"/>
    <lineage>
        <taxon>Bacteria</taxon>
        <taxon>Pseudomonadati</taxon>
        <taxon>Bacteroidota</taxon>
        <taxon>Bacteroidia</taxon>
        <taxon>Bacteroidales</taxon>
        <taxon>Bacteroidaceae</taxon>
        <taxon>Bacteroides</taxon>
    </lineage>
</organism>
<dbReference type="CDD" id="cd07185">
    <property type="entry name" value="OmpA_C-like"/>
    <property type="match status" value="1"/>
</dbReference>